<dbReference type="EMBL" id="AYRZ02000003">
    <property type="protein sequence ID" value="PHT87486.1"/>
    <property type="molecule type" value="Genomic_DNA"/>
</dbReference>
<keyword evidence="2" id="KW-1185">Reference proteome</keyword>
<comment type="caution">
    <text evidence="1">The sequence shown here is derived from an EMBL/GenBank/DDBJ whole genome shotgun (WGS) entry which is preliminary data.</text>
</comment>
<evidence type="ECO:0000313" key="1">
    <source>
        <dbReference type="EMBL" id="PHT87486.1"/>
    </source>
</evidence>
<dbReference type="Proteomes" id="UP000222542">
    <property type="component" value="Unassembled WGS sequence"/>
</dbReference>
<dbReference type="Gramene" id="PHT87486">
    <property type="protein sequence ID" value="PHT87486"/>
    <property type="gene ID" value="T459_09592"/>
</dbReference>
<reference evidence="1 2" key="2">
    <citation type="journal article" date="2017" name="Genome Biol.">
        <title>New reference genome sequences of hot pepper reveal the massive evolution of plant disease-resistance genes by retroduplication.</title>
        <authorList>
            <person name="Kim S."/>
            <person name="Park J."/>
            <person name="Yeom S.I."/>
            <person name="Kim Y.M."/>
            <person name="Seo E."/>
            <person name="Kim K.T."/>
            <person name="Kim M.S."/>
            <person name="Lee J.M."/>
            <person name="Cheong K."/>
            <person name="Shin H.S."/>
            <person name="Kim S.B."/>
            <person name="Han K."/>
            <person name="Lee J."/>
            <person name="Park M."/>
            <person name="Lee H.A."/>
            <person name="Lee H.Y."/>
            <person name="Lee Y."/>
            <person name="Oh S."/>
            <person name="Lee J.H."/>
            <person name="Choi E."/>
            <person name="Choi E."/>
            <person name="Lee S.E."/>
            <person name="Jeon J."/>
            <person name="Kim H."/>
            <person name="Choi G."/>
            <person name="Song H."/>
            <person name="Lee J."/>
            <person name="Lee S.C."/>
            <person name="Kwon J.K."/>
            <person name="Lee H.Y."/>
            <person name="Koo N."/>
            <person name="Hong Y."/>
            <person name="Kim R.W."/>
            <person name="Kang W.H."/>
            <person name="Huh J.H."/>
            <person name="Kang B.C."/>
            <person name="Yang T.J."/>
            <person name="Lee Y.H."/>
            <person name="Bennetzen J.L."/>
            <person name="Choi D."/>
        </authorList>
    </citation>
    <scope>NUCLEOTIDE SEQUENCE [LARGE SCALE GENOMIC DNA]</scope>
    <source>
        <strain evidence="2">cv. CM334</strain>
    </source>
</reference>
<accession>A0A2G2ZZS5</accession>
<reference evidence="1 2" key="1">
    <citation type="journal article" date="2014" name="Nat. Genet.">
        <title>Genome sequence of the hot pepper provides insights into the evolution of pungency in Capsicum species.</title>
        <authorList>
            <person name="Kim S."/>
            <person name="Park M."/>
            <person name="Yeom S.I."/>
            <person name="Kim Y.M."/>
            <person name="Lee J.M."/>
            <person name="Lee H.A."/>
            <person name="Seo E."/>
            <person name="Choi J."/>
            <person name="Cheong K."/>
            <person name="Kim K.T."/>
            <person name="Jung K."/>
            <person name="Lee G.W."/>
            <person name="Oh S.K."/>
            <person name="Bae C."/>
            <person name="Kim S.B."/>
            <person name="Lee H.Y."/>
            <person name="Kim S.Y."/>
            <person name="Kim M.S."/>
            <person name="Kang B.C."/>
            <person name="Jo Y.D."/>
            <person name="Yang H.B."/>
            <person name="Jeong H.J."/>
            <person name="Kang W.H."/>
            <person name="Kwon J.K."/>
            <person name="Shin C."/>
            <person name="Lim J.Y."/>
            <person name="Park J.H."/>
            <person name="Huh J.H."/>
            <person name="Kim J.S."/>
            <person name="Kim B.D."/>
            <person name="Cohen O."/>
            <person name="Paran I."/>
            <person name="Suh M.C."/>
            <person name="Lee S.B."/>
            <person name="Kim Y.K."/>
            <person name="Shin Y."/>
            <person name="Noh S.J."/>
            <person name="Park J."/>
            <person name="Seo Y.S."/>
            <person name="Kwon S.Y."/>
            <person name="Kim H.A."/>
            <person name="Park J.M."/>
            <person name="Kim H.J."/>
            <person name="Choi S.B."/>
            <person name="Bosland P.W."/>
            <person name="Reeves G."/>
            <person name="Jo S.H."/>
            <person name="Lee B.W."/>
            <person name="Cho H.T."/>
            <person name="Choi H.S."/>
            <person name="Lee M.S."/>
            <person name="Yu Y."/>
            <person name="Do Choi Y."/>
            <person name="Park B.S."/>
            <person name="van Deynze A."/>
            <person name="Ashrafi H."/>
            <person name="Hill T."/>
            <person name="Kim W.T."/>
            <person name="Pai H.S."/>
            <person name="Ahn H.K."/>
            <person name="Yeam I."/>
            <person name="Giovannoni J.J."/>
            <person name="Rose J.K."/>
            <person name="Sorensen I."/>
            <person name="Lee S.J."/>
            <person name="Kim R.W."/>
            <person name="Choi I.Y."/>
            <person name="Choi B.S."/>
            <person name="Lim J.S."/>
            <person name="Lee Y.H."/>
            <person name="Choi D."/>
        </authorList>
    </citation>
    <scope>NUCLEOTIDE SEQUENCE [LARGE SCALE GENOMIC DNA]</scope>
    <source>
        <strain evidence="2">cv. CM334</strain>
    </source>
</reference>
<sequence length="347" mass="38183">MPKARPRPGSRSQAAKTSFFSGAFVTAIKNATHLMKGYWDRSLQPSLAWKVAREKKNILRQQLFQPTRGTITRKPTASTSKPMDNNATNVILAYLDTMSRDLTMANKRLDRMVSQREKVGFPDTRQEKGRSSCELRGKNVIPYTPTNLECCVVSSRSQVGVVTALRRVEVLESPFCDTLGIVRSHEDQTLVVGTQVLVDPLDDKIDSLRENDLCLSSASTYNLTKVPLPSDESIHTLVDPCENQGGSTLVNELPTTSEVVDNDQSGKNNLDVLDCLGNPNCDFLGKDGFECDPFAAHDSLCLCGDHFLEIEGVAFLEIPSTSSLCVSYVKLTSVIGLETSETCIKRS</sequence>
<name>A0A2G2ZZS5_CAPAN</name>
<proteinExistence type="predicted"/>
<gene>
    <name evidence="1" type="ORF">T459_09592</name>
</gene>
<organism evidence="1 2">
    <name type="scientific">Capsicum annuum</name>
    <name type="common">Capsicum pepper</name>
    <dbReference type="NCBI Taxonomy" id="4072"/>
    <lineage>
        <taxon>Eukaryota</taxon>
        <taxon>Viridiplantae</taxon>
        <taxon>Streptophyta</taxon>
        <taxon>Embryophyta</taxon>
        <taxon>Tracheophyta</taxon>
        <taxon>Spermatophyta</taxon>
        <taxon>Magnoliopsida</taxon>
        <taxon>eudicotyledons</taxon>
        <taxon>Gunneridae</taxon>
        <taxon>Pentapetalae</taxon>
        <taxon>asterids</taxon>
        <taxon>lamiids</taxon>
        <taxon>Solanales</taxon>
        <taxon>Solanaceae</taxon>
        <taxon>Solanoideae</taxon>
        <taxon>Capsiceae</taxon>
        <taxon>Capsicum</taxon>
    </lineage>
</organism>
<dbReference type="AlphaFoldDB" id="A0A2G2ZZS5"/>
<evidence type="ECO:0000313" key="2">
    <source>
        <dbReference type="Proteomes" id="UP000222542"/>
    </source>
</evidence>
<protein>
    <submittedName>
        <fullName evidence="1">Uncharacterized protein</fullName>
    </submittedName>
</protein>